<proteinExistence type="predicted"/>
<dbReference type="PROSITE" id="PS00012">
    <property type="entry name" value="PHOSPHOPANTETHEINE"/>
    <property type="match status" value="1"/>
</dbReference>
<protein>
    <submittedName>
        <fullName evidence="4">Acyl carrier protein</fullName>
    </submittedName>
</protein>
<dbReference type="EMBL" id="JBHSON010000002">
    <property type="protein sequence ID" value="MFC5744416.1"/>
    <property type="molecule type" value="Genomic_DNA"/>
</dbReference>
<evidence type="ECO:0000313" key="4">
    <source>
        <dbReference type="EMBL" id="MFC5744416.1"/>
    </source>
</evidence>
<dbReference type="InterPro" id="IPR009081">
    <property type="entry name" value="PP-bd_ACP"/>
</dbReference>
<dbReference type="InterPro" id="IPR036736">
    <property type="entry name" value="ACP-like_sf"/>
</dbReference>
<dbReference type="Gene3D" id="1.10.1200.10">
    <property type="entry name" value="ACP-like"/>
    <property type="match status" value="1"/>
</dbReference>
<name>A0ABW0ZMA2_9ACTN</name>
<comment type="caution">
    <text evidence="4">The sequence shown here is derived from an EMBL/GenBank/DDBJ whole genome shotgun (WGS) entry which is preliminary data.</text>
</comment>
<dbReference type="PROSITE" id="PS50075">
    <property type="entry name" value="CARRIER"/>
    <property type="match status" value="1"/>
</dbReference>
<dbReference type="InterPro" id="IPR006162">
    <property type="entry name" value="Ppantetheine_attach_site"/>
</dbReference>
<dbReference type="Proteomes" id="UP001596074">
    <property type="component" value="Unassembled WGS sequence"/>
</dbReference>
<accession>A0ABW0ZMA2</accession>
<evidence type="ECO:0000313" key="5">
    <source>
        <dbReference type="Proteomes" id="UP001596074"/>
    </source>
</evidence>
<organism evidence="4 5">
    <name type="scientific">Actinomadura rugatobispora</name>
    <dbReference type="NCBI Taxonomy" id="1994"/>
    <lineage>
        <taxon>Bacteria</taxon>
        <taxon>Bacillati</taxon>
        <taxon>Actinomycetota</taxon>
        <taxon>Actinomycetes</taxon>
        <taxon>Streptosporangiales</taxon>
        <taxon>Thermomonosporaceae</taxon>
        <taxon>Actinomadura</taxon>
    </lineage>
</organism>
<dbReference type="RefSeq" id="WP_378279555.1">
    <property type="nucleotide sequence ID" value="NZ_JBHSON010000002.1"/>
</dbReference>
<dbReference type="SUPFAM" id="SSF47336">
    <property type="entry name" value="ACP-like"/>
    <property type="match status" value="1"/>
</dbReference>
<evidence type="ECO:0000259" key="3">
    <source>
        <dbReference type="PROSITE" id="PS50075"/>
    </source>
</evidence>
<feature type="domain" description="Carrier" evidence="3">
    <location>
        <begin position="6"/>
        <end position="83"/>
    </location>
</feature>
<evidence type="ECO:0000256" key="1">
    <source>
        <dbReference type="ARBA" id="ARBA00022450"/>
    </source>
</evidence>
<keyword evidence="2" id="KW-0597">Phosphoprotein</keyword>
<dbReference type="SMART" id="SM00823">
    <property type="entry name" value="PKS_PP"/>
    <property type="match status" value="1"/>
</dbReference>
<keyword evidence="5" id="KW-1185">Reference proteome</keyword>
<dbReference type="InterPro" id="IPR020806">
    <property type="entry name" value="PKS_PP-bd"/>
</dbReference>
<keyword evidence="1" id="KW-0596">Phosphopantetheine</keyword>
<evidence type="ECO:0000256" key="2">
    <source>
        <dbReference type="ARBA" id="ARBA00022553"/>
    </source>
</evidence>
<sequence length="84" mass="8702">MSSTGMTLPELKETLLAAAGESEGVDLDGDIADVPFADLGYDSLAVLETGGRIEKKYGISLDDDDLTSAETPGELLKLVNASLA</sequence>
<reference evidence="5" key="1">
    <citation type="journal article" date="2019" name="Int. J. Syst. Evol. Microbiol.">
        <title>The Global Catalogue of Microorganisms (GCM) 10K type strain sequencing project: providing services to taxonomists for standard genome sequencing and annotation.</title>
        <authorList>
            <consortium name="The Broad Institute Genomics Platform"/>
            <consortium name="The Broad Institute Genome Sequencing Center for Infectious Disease"/>
            <person name="Wu L."/>
            <person name="Ma J."/>
        </authorList>
    </citation>
    <scope>NUCLEOTIDE SEQUENCE [LARGE SCALE GENOMIC DNA]</scope>
    <source>
        <strain evidence="5">KCTC 42087</strain>
    </source>
</reference>
<dbReference type="Pfam" id="PF00550">
    <property type="entry name" value="PP-binding"/>
    <property type="match status" value="1"/>
</dbReference>
<gene>
    <name evidence="4" type="ORF">ACFPZN_02180</name>
</gene>